<keyword evidence="2" id="KW-1185">Reference proteome</keyword>
<dbReference type="Gene3D" id="3.40.50.300">
    <property type="entry name" value="P-loop containing nucleotide triphosphate hydrolases"/>
    <property type="match status" value="1"/>
</dbReference>
<sequence>MFLFKKLYKPLKDPQRNLIGKVYFIHVPKNGGTSVAKTLGLTSYMHIKAWEVKASGNNHLLKNNFSFGIVRNPFDRFLSLYNYARMEKSYYHDNIVEPVDLSRPRHLDFKLLKNASIRECAEYLKNDKLKHDAQWNQWVPQYTWLYDKKGRKSLVKKIYRFENLEELRKDLNKLDFSISSFPVLNSSSHQLDYRELIDETSKKILEEYYEKDLKLFGYKF</sequence>
<proteinExistence type="predicted"/>
<accession>A0ABW5IX13</accession>
<dbReference type="InterPro" id="IPR005331">
    <property type="entry name" value="Sulfotransferase"/>
</dbReference>
<dbReference type="Proteomes" id="UP001597468">
    <property type="component" value="Unassembled WGS sequence"/>
</dbReference>
<dbReference type="RefSeq" id="WP_380751120.1">
    <property type="nucleotide sequence ID" value="NZ_JBHULT010000008.1"/>
</dbReference>
<dbReference type="Pfam" id="PF03567">
    <property type="entry name" value="Sulfotransfer_2"/>
    <property type="match status" value="1"/>
</dbReference>
<organism evidence="1 2">
    <name type="scientific">Salinimicrobium flavum</name>
    <dbReference type="NCBI Taxonomy" id="1737065"/>
    <lineage>
        <taxon>Bacteria</taxon>
        <taxon>Pseudomonadati</taxon>
        <taxon>Bacteroidota</taxon>
        <taxon>Flavobacteriia</taxon>
        <taxon>Flavobacteriales</taxon>
        <taxon>Flavobacteriaceae</taxon>
        <taxon>Salinimicrobium</taxon>
    </lineage>
</organism>
<evidence type="ECO:0000313" key="1">
    <source>
        <dbReference type="EMBL" id="MFD2517943.1"/>
    </source>
</evidence>
<evidence type="ECO:0000313" key="2">
    <source>
        <dbReference type="Proteomes" id="UP001597468"/>
    </source>
</evidence>
<gene>
    <name evidence="1" type="ORF">ACFSTG_08570</name>
</gene>
<dbReference type="EMBL" id="JBHULT010000008">
    <property type="protein sequence ID" value="MFD2517943.1"/>
    <property type="molecule type" value="Genomic_DNA"/>
</dbReference>
<dbReference type="InterPro" id="IPR027417">
    <property type="entry name" value="P-loop_NTPase"/>
</dbReference>
<comment type="caution">
    <text evidence="1">The sequence shown here is derived from an EMBL/GenBank/DDBJ whole genome shotgun (WGS) entry which is preliminary data.</text>
</comment>
<protein>
    <submittedName>
        <fullName evidence="1">Sulfotransferase family 2 domain-containing protein</fullName>
    </submittedName>
</protein>
<name>A0ABW5IX13_9FLAO</name>
<reference evidence="2" key="1">
    <citation type="journal article" date="2019" name="Int. J. Syst. Evol. Microbiol.">
        <title>The Global Catalogue of Microorganisms (GCM) 10K type strain sequencing project: providing services to taxonomists for standard genome sequencing and annotation.</title>
        <authorList>
            <consortium name="The Broad Institute Genomics Platform"/>
            <consortium name="The Broad Institute Genome Sequencing Center for Infectious Disease"/>
            <person name="Wu L."/>
            <person name="Ma J."/>
        </authorList>
    </citation>
    <scope>NUCLEOTIDE SEQUENCE [LARGE SCALE GENOMIC DNA]</scope>
    <source>
        <strain evidence="2">KCTC 42585</strain>
    </source>
</reference>
<dbReference type="SUPFAM" id="SSF52540">
    <property type="entry name" value="P-loop containing nucleoside triphosphate hydrolases"/>
    <property type="match status" value="1"/>
</dbReference>